<dbReference type="EMBL" id="JAIGNU010000002">
    <property type="protein sequence ID" value="MBX7502010.1"/>
    <property type="molecule type" value="Genomic_DNA"/>
</dbReference>
<dbReference type="PANTHER" id="PTHR30474:SF2">
    <property type="entry name" value="PEPTIDOGLYCAN GLYCOSYLTRANSFERASE FTSW-RELATED"/>
    <property type="match status" value="1"/>
</dbReference>
<feature type="transmembrane region" description="Helical" evidence="16">
    <location>
        <begin position="215"/>
        <end position="233"/>
    </location>
</feature>
<evidence type="ECO:0000256" key="8">
    <source>
        <dbReference type="ARBA" id="ARBA00023136"/>
    </source>
</evidence>
<feature type="transmembrane region" description="Helical" evidence="16">
    <location>
        <begin position="361"/>
        <end position="382"/>
    </location>
</feature>
<comment type="catalytic activity">
    <reaction evidence="15">
        <text>[GlcNAc-(1-&gt;4)-Mur2Ac(oyl-L-Ala-gamma-D-Glu-L-Lys-D-Ala-D-Ala)](n)-di-trans,octa-cis-undecaprenyl diphosphate + beta-D-GlcNAc-(1-&gt;4)-Mur2Ac(oyl-L-Ala-gamma-D-Glu-L-Lys-D-Ala-D-Ala)-di-trans,octa-cis-undecaprenyl diphosphate = [GlcNAc-(1-&gt;4)-Mur2Ac(oyl-L-Ala-gamma-D-Glu-L-Lys-D-Ala-D-Ala)](n+1)-di-trans,octa-cis-undecaprenyl diphosphate + di-trans,octa-cis-undecaprenyl diphosphate + H(+)</text>
        <dbReference type="Rhea" id="RHEA:23708"/>
        <dbReference type="Rhea" id="RHEA-COMP:9602"/>
        <dbReference type="Rhea" id="RHEA-COMP:9603"/>
        <dbReference type="ChEBI" id="CHEBI:15378"/>
        <dbReference type="ChEBI" id="CHEBI:58405"/>
        <dbReference type="ChEBI" id="CHEBI:60033"/>
        <dbReference type="ChEBI" id="CHEBI:78435"/>
        <dbReference type="EC" id="2.4.99.28"/>
    </reaction>
</comment>
<evidence type="ECO:0000256" key="13">
    <source>
        <dbReference type="ARBA" id="ARBA00041418"/>
    </source>
</evidence>
<feature type="transmembrane region" description="Helical" evidence="16">
    <location>
        <begin position="38"/>
        <end position="62"/>
    </location>
</feature>
<organism evidence="17 18">
    <name type="scientific">Qipengyuania mesophila</name>
    <dbReference type="NCBI Taxonomy" id="2867246"/>
    <lineage>
        <taxon>Bacteria</taxon>
        <taxon>Pseudomonadati</taxon>
        <taxon>Pseudomonadota</taxon>
        <taxon>Alphaproteobacteria</taxon>
        <taxon>Sphingomonadales</taxon>
        <taxon>Erythrobacteraceae</taxon>
        <taxon>Qipengyuania</taxon>
    </lineage>
</organism>
<comment type="caution">
    <text evidence="17">The sequence shown here is derived from an EMBL/GenBank/DDBJ whole genome shotgun (WGS) entry which is preliminary data.</text>
</comment>
<evidence type="ECO:0000256" key="3">
    <source>
        <dbReference type="ARBA" id="ARBA00022679"/>
    </source>
</evidence>
<evidence type="ECO:0000256" key="4">
    <source>
        <dbReference type="ARBA" id="ARBA00022692"/>
    </source>
</evidence>
<keyword evidence="6" id="KW-0573">Peptidoglycan synthesis</keyword>
<dbReference type="Proteomes" id="UP000782554">
    <property type="component" value="Unassembled WGS sequence"/>
</dbReference>
<feature type="transmembrane region" description="Helical" evidence="16">
    <location>
        <begin position="106"/>
        <end position="126"/>
    </location>
</feature>
<reference evidence="17 18" key="1">
    <citation type="submission" date="2021-08" db="EMBL/GenBank/DDBJ databases">
        <title>Comparative Genomics Analysis of the Genus Qipengyuania Reveals Extensive Genetic Diversity and Metabolic Versatility, Including the Description of Fifteen Novel Species.</title>
        <authorList>
            <person name="Liu Y."/>
        </authorList>
    </citation>
    <scope>NUCLEOTIDE SEQUENCE [LARGE SCALE GENOMIC DNA]</scope>
    <source>
        <strain evidence="17 18">YG27</strain>
    </source>
</reference>
<evidence type="ECO:0000256" key="9">
    <source>
        <dbReference type="ARBA" id="ARBA00032370"/>
    </source>
</evidence>
<sequence>MNTVQPYVPGKRQPAHMPKGKISRWTELKIWWREIDRVLLLLVLLLMGLGTIAVAAASPASADRLSTSSQTLDPLYFFYRHLAWQMLAIATMLGISMLGRENARRFGLLLAAGMTGLLFLVPVIGAEINGARRWINLGMQFQPSEFLKPGFAIATAWILSWRMRDPNMPVAGIATAYVGLIAALMMMQPDFGGTILFAGVWFVAMILAGIDVKRLGAVIGAAVAGLTATYFLYDNARHRIDSFIGGGTAYDQVDLGARTLTAGGWLGAGYGLGIRKMSLPEAHTDYIFSVIGEEFGLIACALIVLLYLAIVGRVLMRLIDEEDLFALLAGAGLTALLGGQAFINILVNLQLFPSKGMTLPLVSYGGSSTIAVCLTVGLLLAVTRRNPFLKSRTKGLGDRLGFGQMAPMQEKSGSARREIHP</sequence>
<evidence type="ECO:0000256" key="16">
    <source>
        <dbReference type="SAM" id="Phobius"/>
    </source>
</evidence>
<evidence type="ECO:0000313" key="18">
    <source>
        <dbReference type="Proteomes" id="UP000782554"/>
    </source>
</evidence>
<feature type="transmembrane region" description="Helical" evidence="16">
    <location>
        <begin position="193"/>
        <end position="210"/>
    </location>
</feature>
<protein>
    <recommendedName>
        <fullName evidence="12">Probable peptidoglycan glycosyltransferase FtsW</fullName>
        <ecNumber evidence="14">2.4.99.28</ecNumber>
    </recommendedName>
    <alternativeName>
        <fullName evidence="13">Cell division protein FtsW</fullName>
    </alternativeName>
    <alternativeName>
        <fullName evidence="10">Cell wall polymerase</fullName>
    </alternativeName>
    <alternativeName>
        <fullName evidence="9">Peptidoglycan polymerase</fullName>
    </alternativeName>
</protein>
<comment type="subcellular location">
    <subcellularLocation>
        <location evidence="1">Membrane</location>
        <topology evidence="1">Multi-pass membrane protein</topology>
    </subcellularLocation>
</comment>
<evidence type="ECO:0000256" key="7">
    <source>
        <dbReference type="ARBA" id="ARBA00022989"/>
    </source>
</evidence>
<keyword evidence="8 16" id="KW-0472">Membrane</keyword>
<evidence type="ECO:0000256" key="12">
    <source>
        <dbReference type="ARBA" id="ARBA00041185"/>
    </source>
</evidence>
<evidence type="ECO:0000256" key="2">
    <source>
        <dbReference type="ARBA" id="ARBA00022676"/>
    </source>
</evidence>
<name>A0ABS7JWI4_9SPHN</name>
<evidence type="ECO:0000256" key="10">
    <source>
        <dbReference type="ARBA" id="ARBA00033270"/>
    </source>
</evidence>
<keyword evidence="4 16" id="KW-0812">Transmembrane</keyword>
<dbReference type="RefSeq" id="WP_221603189.1">
    <property type="nucleotide sequence ID" value="NZ_JAIGNU010000002.1"/>
</dbReference>
<dbReference type="Pfam" id="PF01098">
    <property type="entry name" value="FTSW_RODA_SPOVE"/>
    <property type="match status" value="1"/>
</dbReference>
<feature type="transmembrane region" description="Helical" evidence="16">
    <location>
        <begin position="170"/>
        <end position="187"/>
    </location>
</feature>
<dbReference type="PANTHER" id="PTHR30474">
    <property type="entry name" value="CELL CYCLE PROTEIN"/>
    <property type="match status" value="1"/>
</dbReference>
<evidence type="ECO:0000256" key="1">
    <source>
        <dbReference type="ARBA" id="ARBA00004141"/>
    </source>
</evidence>
<evidence type="ECO:0000256" key="6">
    <source>
        <dbReference type="ARBA" id="ARBA00022984"/>
    </source>
</evidence>
<evidence type="ECO:0000256" key="5">
    <source>
        <dbReference type="ARBA" id="ARBA00022960"/>
    </source>
</evidence>
<keyword evidence="5" id="KW-0133">Cell shape</keyword>
<keyword evidence="3" id="KW-0808">Transferase</keyword>
<dbReference type="EC" id="2.4.99.28" evidence="14"/>
<feature type="transmembrane region" description="Helical" evidence="16">
    <location>
        <begin position="286"/>
        <end position="312"/>
    </location>
</feature>
<evidence type="ECO:0000313" key="17">
    <source>
        <dbReference type="EMBL" id="MBX7502010.1"/>
    </source>
</evidence>
<evidence type="ECO:0000256" key="11">
    <source>
        <dbReference type="ARBA" id="ARBA00038053"/>
    </source>
</evidence>
<comment type="similarity">
    <text evidence="11">Belongs to the SEDS family. FtsW subfamily.</text>
</comment>
<keyword evidence="2" id="KW-0328">Glycosyltransferase</keyword>
<feature type="transmembrane region" description="Helical" evidence="16">
    <location>
        <begin position="82"/>
        <end position="99"/>
    </location>
</feature>
<dbReference type="InterPro" id="IPR001182">
    <property type="entry name" value="FtsW/RodA"/>
</dbReference>
<accession>A0ABS7JWI4</accession>
<feature type="transmembrane region" description="Helical" evidence="16">
    <location>
        <begin position="324"/>
        <end position="349"/>
    </location>
</feature>
<keyword evidence="7 16" id="KW-1133">Transmembrane helix</keyword>
<keyword evidence="18" id="KW-1185">Reference proteome</keyword>
<gene>
    <name evidence="17" type="ORF">K3181_11210</name>
</gene>
<evidence type="ECO:0000256" key="15">
    <source>
        <dbReference type="ARBA" id="ARBA00049902"/>
    </source>
</evidence>
<proteinExistence type="inferred from homology"/>
<evidence type="ECO:0000256" key="14">
    <source>
        <dbReference type="ARBA" id="ARBA00044770"/>
    </source>
</evidence>